<protein>
    <submittedName>
        <fullName evidence="2">Transcriptional regulator/sugar kinase</fullName>
    </submittedName>
</protein>
<dbReference type="STRING" id="362837.SCANT_v1c05750"/>
<dbReference type="Proteomes" id="UP000063919">
    <property type="component" value="Chromosome"/>
</dbReference>
<dbReference type="EMBL" id="CP012622">
    <property type="protein sequence ID" value="ALD66481.1"/>
    <property type="molecule type" value="Genomic_DNA"/>
</dbReference>
<dbReference type="KEGG" id="scj:SCANT_v1c05750"/>
<organism evidence="2 3">
    <name type="scientific">Spiroplasma cantharicola</name>
    <dbReference type="NCBI Taxonomy" id="362837"/>
    <lineage>
        <taxon>Bacteria</taxon>
        <taxon>Bacillati</taxon>
        <taxon>Mycoplasmatota</taxon>
        <taxon>Mollicutes</taxon>
        <taxon>Entomoplasmatales</taxon>
        <taxon>Spiroplasmataceae</taxon>
        <taxon>Spiroplasma</taxon>
    </lineage>
</organism>
<dbReference type="Gene3D" id="3.30.420.40">
    <property type="match status" value="2"/>
</dbReference>
<evidence type="ECO:0000256" key="1">
    <source>
        <dbReference type="ARBA" id="ARBA00006479"/>
    </source>
</evidence>
<dbReference type="SUPFAM" id="SSF53067">
    <property type="entry name" value="Actin-like ATPase domain"/>
    <property type="match status" value="1"/>
</dbReference>
<gene>
    <name evidence="2" type="ORF">SCANT_v1c05750</name>
</gene>
<name>A0A0M5KCD9_9MOLU</name>
<dbReference type="RefSeq" id="WP_053946239.1">
    <property type="nucleotide sequence ID" value="NZ_CP012622.1"/>
</dbReference>
<dbReference type="PANTHER" id="PTHR18964">
    <property type="entry name" value="ROK (REPRESSOR, ORF, KINASE) FAMILY"/>
    <property type="match status" value="1"/>
</dbReference>
<keyword evidence="2" id="KW-0418">Kinase</keyword>
<dbReference type="OrthoDB" id="9795247at2"/>
<comment type="similarity">
    <text evidence="1">Belongs to the ROK (NagC/XylR) family.</text>
</comment>
<dbReference type="PATRIC" id="fig|362837.3.peg.588"/>
<keyword evidence="2" id="KW-0808">Transferase</keyword>
<proteinExistence type="inferred from homology"/>
<dbReference type="PANTHER" id="PTHR18964:SF149">
    <property type="entry name" value="BIFUNCTIONAL UDP-N-ACETYLGLUCOSAMINE 2-EPIMERASE_N-ACETYLMANNOSAMINE KINASE"/>
    <property type="match status" value="1"/>
</dbReference>
<keyword evidence="3" id="KW-1185">Reference proteome</keyword>
<dbReference type="InterPro" id="IPR043129">
    <property type="entry name" value="ATPase_NBD"/>
</dbReference>
<dbReference type="InterPro" id="IPR000600">
    <property type="entry name" value="ROK"/>
</dbReference>
<reference evidence="2 3" key="1">
    <citation type="journal article" date="2015" name="Genome Announc.">
        <title>Complete Genome Sequence of Spiroplasma cantharicola CC-1T (DSM 21588), a Bacterium Isolated from Soldier Beetle (Cantharis carolinus).</title>
        <authorList>
            <person name="Lo W.S."/>
            <person name="Liu P.Y."/>
            <person name="Kuo C.H."/>
        </authorList>
    </citation>
    <scope>NUCLEOTIDE SEQUENCE [LARGE SCALE GENOMIC DNA]</scope>
    <source>
        <strain evidence="2 3">CC-1</strain>
    </source>
</reference>
<accession>A0A0M5KCD9</accession>
<evidence type="ECO:0000313" key="3">
    <source>
        <dbReference type="Proteomes" id="UP000063919"/>
    </source>
</evidence>
<dbReference type="AlphaFoldDB" id="A0A0M5KCD9"/>
<sequence>MKNTNYLYDIGGLSIKKIIIDDNQKILSEGVIEYDNQKRANAWQLDANYVFELIKRDLPRDIKINLGISIPGIIDSKKYKILSESSLTNIKEINLKDFFAEFKNIETFEIENDAKSAAYGEYYFGQNKKYKNMLHVTVGTGLGGGIIINGKIYKGFKGGAGELSKLFANFDRPDINLIVQSTSTGANLKRYNDSIELGKVAPIENVITAKAKDSAKKKNLIDGKKFMSLVEKNDQMAVDIFDIWTTSLTKYLVSLNFLMDFDAITIGGGISSNSKFLDTIIQKAKNYILLFQNFSPIENINIIKSNLENKAGCFGVLAKILKS</sequence>
<dbReference type="Pfam" id="PF00480">
    <property type="entry name" value="ROK"/>
    <property type="match status" value="1"/>
</dbReference>
<dbReference type="GO" id="GO:0016301">
    <property type="term" value="F:kinase activity"/>
    <property type="evidence" value="ECO:0007669"/>
    <property type="project" value="UniProtKB-KW"/>
</dbReference>
<evidence type="ECO:0000313" key="2">
    <source>
        <dbReference type="EMBL" id="ALD66481.1"/>
    </source>
</evidence>